<feature type="transmembrane region" description="Helical" evidence="3">
    <location>
        <begin position="12"/>
        <end position="28"/>
    </location>
</feature>
<reference evidence="4 5" key="1">
    <citation type="submission" date="2019-02" db="EMBL/GenBank/DDBJ databases">
        <title>Deep-cultivation of Planctomycetes and their phenomic and genomic characterization uncovers novel biology.</title>
        <authorList>
            <person name="Wiegand S."/>
            <person name="Jogler M."/>
            <person name="Boedeker C."/>
            <person name="Pinto D."/>
            <person name="Vollmers J."/>
            <person name="Rivas-Marin E."/>
            <person name="Kohn T."/>
            <person name="Peeters S.H."/>
            <person name="Heuer A."/>
            <person name="Rast P."/>
            <person name="Oberbeckmann S."/>
            <person name="Bunk B."/>
            <person name="Jeske O."/>
            <person name="Meyerdierks A."/>
            <person name="Storesund J.E."/>
            <person name="Kallscheuer N."/>
            <person name="Luecker S."/>
            <person name="Lage O.M."/>
            <person name="Pohl T."/>
            <person name="Merkel B.J."/>
            <person name="Hornburger P."/>
            <person name="Mueller R.-W."/>
            <person name="Bruemmer F."/>
            <person name="Labrenz M."/>
            <person name="Spormann A.M."/>
            <person name="Op den Camp H."/>
            <person name="Overmann J."/>
            <person name="Amann R."/>
            <person name="Jetten M.S.M."/>
            <person name="Mascher T."/>
            <person name="Medema M.H."/>
            <person name="Devos D.P."/>
            <person name="Kaster A.-K."/>
            <person name="Ovreas L."/>
            <person name="Rohde M."/>
            <person name="Galperin M.Y."/>
            <person name="Jogler C."/>
        </authorList>
    </citation>
    <scope>NUCLEOTIDE SEQUENCE [LARGE SCALE GENOMIC DNA]</scope>
    <source>
        <strain evidence="4 5">FF011L</strain>
    </source>
</reference>
<evidence type="ECO:0000256" key="3">
    <source>
        <dbReference type="SAM" id="Phobius"/>
    </source>
</evidence>
<keyword evidence="3" id="KW-0472">Membrane</keyword>
<evidence type="ECO:0000256" key="1">
    <source>
        <dbReference type="SAM" id="Coils"/>
    </source>
</evidence>
<evidence type="ECO:0008006" key="6">
    <source>
        <dbReference type="Google" id="ProtNLM"/>
    </source>
</evidence>
<feature type="region of interest" description="Disordered" evidence="2">
    <location>
        <begin position="547"/>
        <end position="647"/>
    </location>
</feature>
<gene>
    <name evidence="4" type="ORF">FF011L_11170</name>
</gene>
<keyword evidence="3" id="KW-1133">Transmembrane helix</keyword>
<dbReference type="EMBL" id="CP036262">
    <property type="protein sequence ID" value="QDS92374.1"/>
    <property type="molecule type" value="Genomic_DNA"/>
</dbReference>
<sequence>MNLSHGLTNKLVYLAILILMLIPLFLLGQPNSGEEQSGGQLTQMRDDFEISEADLGEINPASETMKLSSLGLRGVAATMLWNKAHEHKIHHEWDRLRATLNNITLLQPHFEKVWEFQAHNMSFNVSAEFDDYRQRYEWVIGGTEYLEKGVRQNRKAPVLVWTTGWYYGQKIGRSDEHTQFRRLFRDDTPLHERIREEGIDLDSNESLGPDRKPDNWLVGRQWLNRGYELTRAGGVPLRRKTPLHYYETGPKWLFNHAIAIEEEGDLTVAAQRAWQNASDGWDAYSQETIPTTAEFTIRLGEEGELEQRIVDLQAELDSISSDARERLLKEAKEKLSATERELLAMDRNDLVSEQQLEFDRLQEAVKPSAQLIAKQLPDAQQLRAIELTDELQLARRRLEKVEGYRQQVNFEYWETRALAEQTDTMLEARRLVYEADQLNKEAELDEAIEKYELAWVKWAEVFEQFPLLMFDAASDDLPDSLARYQRAIEREDYPDDFPLKRFVDARDSGANTGEEYETLLDQQRELNEEQRQKDLLKIDFREMIKGAQKATSGAPKADDTTAEPPKPSSEEEESKKDSTDDAKMSDEKPADEKPADEKPADEKPADEKPADEKPADEKPADEKPADEKPADEKPADEKPADEKPADE</sequence>
<organism evidence="4 5">
    <name type="scientific">Roseimaritima multifibrata</name>
    <dbReference type="NCBI Taxonomy" id="1930274"/>
    <lineage>
        <taxon>Bacteria</taxon>
        <taxon>Pseudomonadati</taxon>
        <taxon>Planctomycetota</taxon>
        <taxon>Planctomycetia</taxon>
        <taxon>Pirellulales</taxon>
        <taxon>Pirellulaceae</taxon>
        <taxon>Roseimaritima</taxon>
    </lineage>
</organism>
<keyword evidence="3" id="KW-0812">Transmembrane</keyword>
<dbReference type="AlphaFoldDB" id="A0A517MBV4"/>
<dbReference type="KEGG" id="rml:FF011L_11170"/>
<keyword evidence="5" id="KW-1185">Reference proteome</keyword>
<protein>
    <recommendedName>
        <fullName evidence="6">IRE (Iron responsive element)</fullName>
    </recommendedName>
</protein>
<feature type="coiled-coil region" evidence="1">
    <location>
        <begin position="302"/>
        <end position="348"/>
    </location>
</feature>
<name>A0A517MBV4_9BACT</name>
<dbReference type="RefSeq" id="WP_246109757.1">
    <property type="nucleotide sequence ID" value="NZ_CP036262.1"/>
</dbReference>
<accession>A0A517MBV4</accession>
<evidence type="ECO:0000256" key="2">
    <source>
        <dbReference type="SAM" id="MobiDB-lite"/>
    </source>
</evidence>
<proteinExistence type="predicted"/>
<evidence type="ECO:0000313" key="4">
    <source>
        <dbReference type="EMBL" id="QDS92374.1"/>
    </source>
</evidence>
<feature type="compositionally biased region" description="Basic and acidic residues" evidence="2">
    <location>
        <begin position="573"/>
        <end position="647"/>
    </location>
</feature>
<evidence type="ECO:0000313" key="5">
    <source>
        <dbReference type="Proteomes" id="UP000320672"/>
    </source>
</evidence>
<keyword evidence="1" id="KW-0175">Coiled coil</keyword>
<dbReference type="Proteomes" id="UP000320672">
    <property type="component" value="Chromosome"/>
</dbReference>